<feature type="compositionally biased region" description="Polar residues" evidence="1">
    <location>
        <begin position="1"/>
        <end position="36"/>
    </location>
</feature>
<evidence type="ECO:0000256" key="1">
    <source>
        <dbReference type="SAM" id="MobiDB-lite"/>
    </source>
</evidence>
<protein>
    <submittedName>
        <fullName evidence="2">Uncharacterized protein</fullName>
    </submittedName>
</protein>
<dbReference type="EMBL" id="JASDAP010000022">
    <property type="protein sequence ID" value="KAK1884531.1"/>
    <property type="molecule type" value="Genomic_DNA"/>
</dbReference>
<gene>
    <name evidence="2" type="ORF">KUDE01_022847</name>
</gene>
<evidence type="ECO:0000313" key="3">
    <source>
        <dbReference type="Proteomes" id="UP001228049"/>
    </source>
</evidence>
<organism evidence="2 3">
    <name type="scientific">Dissostichus eleginoides</name>
    <name type="common">Patagonian toothfish</name>
    <name type="synonym">Dissostichus amissus</name>
    <dbReference type="NCBI Taxonomy" id="100907"/>
    <lineage>
        <taxon>Eukaryota</taxon>
        <taxon>Metazoa</taxon>
        <taxon>Chordata</taxon>
        <taxon>Craniata</taxon>
        <taxon>Vertebrata</taxon>
        <taxon>Euteleostomi</taxon>
        <taxon>Actinopterygii</taxon>
        <taxon>Neopterygii</taxon>
        <taxon>Teleostei</taxon>
        <taxon>Neoteleostei</taxon>
        <taxon>Acanthomorphata</taxon>
        <taxon>Eupercaria</taxon>
        <taxon>Perciformes</taxon>
        <taxon>Notothenioidei</taxon>
        <taxon>Nototheniidae</taxon>
        <taxon>Dissostichus</taxon>
    </lineage>
</organism>
<keyword evidence="3" id="KW-1185">Reference proteome</keyword>
<comment type="caution">
    <text evidence="2">The sequence shown here is derived from an EMBL/GenBank/DDBJ whole genome shotgun (WGS) entry which is preliminary data.</text>
</comment>
<reference evidence="2" key="1">
    <citation type="submission" date="2023-04" db="EMBL/GenBank/DDBJ databases">
        <title>Chromosome-level genome of Chaenocephalus aceratus.</title>
        <authorList>
            <person name="Park H."/>
        </authorList>
    </citation>
    <scope>NUCLEOTIDE SEQUENCE</scope>
    <source>
        <strain evidence="2">DE</strain>
        <tissue evidence="2">Muscle</tissue>
    </source>
</reference>
<feature type="region of interest" description="Disordered" evidence="1">
    <location>
        <begin position="1"/>
        <end position="44"/>
    </location>
</feature>
<accession>A0AAD9BJ41</accession>
<proteinExistence type="predicted"/>
<dbReference type="AlphaFoldDB" id="A0AAD9BJ41"/>
<evidence type="ECO:0000313" key="2">
    <source>
        <dbReference type="EMBL" id="KAK1884531.1"/>
    </source>
</evidence>
<dbReference type="Proteomes" id="UP001228049">
    <property type="component" value="Unassembled WGS sequence"/>
</dbReference>
<sequence>MLPTPQETSPTHQPAQTRMNLMSSSLCLHQPLSQHETAPKADTDDTVVMYASVNTSARGQQPEGDPADCKAIRIIYAELPTSRRMASPLKLMPGIGSGL</sequence>
<name>A0AAD9BJ41_DISEL</name>